<keyword evidence="11 18" id="KW-0573">Peptidoglycan synthesis</keyword>
<comment type="function">
    <text evidence="17 18">Catalyzes the last two sequential reactions in the de novo biosynthetic pathway for UDP-N-acetylglucosamine (UDP-GlcNAc). The C-terminal domain catalyzes the transfer of acetyl group from acetyl coenzyme A to glucosamine-1-phosphate (GlcN-1-P) to produce N-acetylglucosamine-1-phosphate (GlcNAc-1-P), which is converted into UDP-GlcNAc by the transfer of uridine 5-monophosphate (from uridine 5-triphosphate), a reaction catalyzed by the N-terminal domain.</text>
</comment>
<evidence type="ECO:0000256" key="11">
    <source>
        <dbReference type="ARBA" id="ARBA00022984"/>
    </source>
</evidence>
<keyword evidence="6 18" id="KW-0548">Nucleotidyltransferase</keyword>
<evidence type="ECO:0000256" key="3">
    <source>
        <dbReference type="ARBA" id="ARBA00007947"/>
    </source>
</evidence>
<feature type="binding site" evidence="18">
    <location>
        <position position="348"/>
    </location>
    <ligand>
        <name>UDP-N-acetyl-alpha-D-glucosamine</name>
        <dbReference type="ChEBI" id="CHEBI:57705"/>
    </ligand>
</feature>
<feature type="domain" description="MobA-like NTP transferase" evidence="19">
    <location>
        <begin position="5"/>
        <end position="124"/>
    </location>
</feature>
<dbReference type="InterPro" id="IPR029044">
    <property type="entry name" value="Nucleotide-diphossugar_trans"/>
</dbReference>
<dbReference type="STRING" id="2741.SAMN04489866_11316"/>
<comment type="similarity">
    <text evidence="2 18">In the C-terminal section; belongs to the transferase hexapeptide repeat family.</text>
</comment>
<dbReference type="Proteomes" id="UP000198995">
    <property type="component" value="Unassembled WGS sequence"/>
</dbReference>
<feature type="binding site" evidence="18">
    <location>
        <begin position="77"/>
        <end position="78"/>
    </location>
    <ligand>
        <name>UDP-N-acetyl-alpha-D-glucosamine</name>
        <dbReference type="ChEBI" id="CHEBI:57705"/>
    </ligand>
</feature>
<dbReference type="GO" id="GO:0006048">
    <property type="term" value="P:UDP-N-acetylglucosamine biosynthetic process"/>
    <property type="evidence" value="ECO:0007669"/>
    <property type="project" value="UniProtKB-UniPathway"/>
</dbReference>
<dbReference type="EC" id="2.7.7.23" evidence="18"/>
<protein>
    <recommendedName>
        <fullName evidence="18">Bifunctional protein GlmU</fullName>
    </recommendedName>
    <domain>
        <recommendedName>
            <fullName evidence="18">UDP-N-acetylglucosamine pyrophosphorylase</fullName>
            <ecNumber evidence="18">2.7.7.23</ecNumber>
        </recommendedName>
        <alternativeName>
            <fullName evidence="18">N-acetylglucosamine-1-phosphate uridyltransferase</fullName>
        </alternativeName>
    </domain>
    <domain>
        <recommendedName>
            <fullName evidence="18">Glucosamine-1-phosphate N-acetyltransferase</fullName>
            <ecNumber evidence="18">2.3.1.157</ecNumber>
        </recommendedName>
    </domain>
</protein>
<dbReference type="GO" id="GO:0019134">
    <property type="term" value="F:glucosamine-1-phosphate N-acetyltransferase activity"/>
    <property type="evidence" value="ECO:0007669"/>
    <property type="project" value="UniProtKB-UniRule"/>
</dbReference>
<evidence type="ECO:0000256" key="6">
    <source>
        <dbReference type="ARBA" id="ARBA00022695"/>
    </source>
</evidence>
<dbReference type="GO" id="GO:0016020">
    <property type="term" value="C:membrane"/>
    <property type="evidence" value="ECO:0007669"/>
    <property type="project" value="GOC"/>
</dbReference>
<feature type="binding site" evidence="18">
    <location>
        <position position="374"/>
    </location>
    <ligand>
        <name>UDP-N-acetyl-alpha-D-glucosamine</name>
        <dbReference type="ChEBI" id="CHEBI:57705"/>
    </ligand>
</feature>
<keyword evidence="7 18" id="KW-0479">Metal-binding</keyword>
<evidence type="ECO:0000313" key="21">
    <source>
        <dbReference type="Proteomes" id="UP000198995"/>
    </source>
</evidence>
<evidence type="ECO:0000256" key="12">
    <source>
        <dbReference type="ARBA" id="ARBA00023268"/>
    </source>
</evidence>
<evidence type="ECO:0000256" key="15">
    <source>
        <dbReference type="ARBA" id="ARBA00048247"/>
    </source>
</evidence>
<comment type="pathway">
    <text evidence="18">Bacterial outer membrane biogenesis; LPS lipid A biosynthesis.</text>
</comment>
<feature type="active site" description="Proton acceptor" evidence="18">
    <location>
        <position position="360"/>
    </location>
</feature>
<feature type="binding site" evidence="18">
    <location>
        <position position="402"/>
    </location>
    <ligand>
        <name>acetyl-CoA</name>
        <dbReference type="ChEBI" id="CHEBI:57288"/>
    </ligand>
</feature>
<keyword evidence="10 18" id="KW-0133">Cell shape</keyword>
<feature type="binding site" evidence="18">
    <location>
        <position position="152"/>
    </location>
    <ligand>
        <name>UDP-N-acetyl-alpha-D-glucosamine</name>
        <dbReference type="ChEBI" id="CHEBI:57705"/>
    </ligand>
</feature>
<comment type="pathway">
    <text evidence="18">Nucleotide-sugar biosynthesis; UDP-N-acetyl-alpha-D-glucosamine biosynthesis; N-acetyl-alpha-D-glucosamine 1-phosphate from alpha-D-glucosamine 6-phosphate (route II): step 2/2.</text>
</comment>
<evidence type="ECO:0000256" key="7">
    <source>
        <dbReference type="ARBA" id="ARBA00022723"/>
    </source>
</evidence>
<dbReference type="PANTHER" id="PTHR43584">
    <property type="entry name" value="NUCLEOTIDYL TRANSFERASE"/>
    <property type="match status" value="1"/>
</dbReference>
<feature type="binding site" evidence="18">
    <location>
        <position position="225"/>
    </location>
    <ligand>
        <name>Mg(2+)</name>
        <dbReference type="ChEBI" id="CHEBI:18420"/>
    </ligand>
</feature>
<feature type="binding site" evidence="18">
    <location>
        <position position="103"/>
    </location>
    <ligand>
        <name>Mg(2+)</name>
        <dbReference type="ChEBI" id="CHEBI:18420"/>
    </ligand>
</feature>
<feature type="region of interest" description="Pyrophosphorylase" evidence="18">
    <location>
        <begin position="1"/>
        <end position="227"/>
    </location>
</feature>
<keyword evidence="13 18" id="KW-0012">Acyltransferase</keyword>
<dbReference type="GO" id="GO:0000287">
    <property type="term" value="F:magnesium ion binding"/>
    <property type="evidence" value="ECO:0007669"/>
    <property type="project" value="UniProtKB-UniRule"/>
</dbReference>
<comment type="similarity">
    <text evidence="3 18">In the N-terminal section; belongs to the N-acetylglucosamine-1-phosphate uridyltransferase family.</text>
</comment>
<accession>A0A1G6ZGQ4</accession>
<comment type="subcellular location">
    <subcellularLocation>
        <location evidence="1 18">Cytoplasm</location>
    </subcellularLocation>
</comment>
<evidence type="ECO:0000256" key="17">
    <source>
        <dbReference type="ARBA" id="ARBA00049628"/>
    </source>
</evidence>
<evidence type="ECO:0000256" key="5">
    <source>
        <dbReference type="ARBA" id="ARBA00022679"/>
    </source>
</evidence>
<dbReference type="CDD" id="cd03353">
    <property type="entry name" value="LbH_GlmU_C"/>
    <property type="match status" value="1"/>
</dbReference>
<dbReference type="NCBIfam" id="TIGR01173">
    <property type="entry name" value="glmU"/>
    <property type="match status" value="1"/>
</dbReference>
<reference evidence="20 21" key="1">
    <citation type="submission" date="2016-10" db="EMBL/GenBank/DDBJ databases">
        <authorList>
            <person name="de Groot N.N."/>
        </authorList>
    </citation>
    <scope>NUCLEOTIDE SEQUENCE [LARGE SCALE GENOMIC DNA]</scope>
    <source>
        <strain evidence="20 21">DSM 20475</strain>
    </source>
</reference>
<keyword evidence="5 18" id="KW-0808">Transferase</keyword>
<keyword evidence="9 18" id="KW-0460">Magnesium</keyword>
<feature type="region of interest" description="Linker" evidence="18">
    <location>
        <begin position="228"/>
        <end position="248"/>
    </location>
</feature>
<feature type="binding site" evidence="18">
    <location>
        <position position="138"/>
    </location>
    <ligand>
        <name>UDP-N-acetyl-alpha-D-glucosamine</name>
        <dbReference type="ChEBI" id="CHEBI:57705"/>
    </ligand>
</feature>
<dbReference type="PANTHER" id="PTHR43584:SF3">
    <property type="entry name" value="BIFUNCTIONAL PROTEIN GLMU"/>
    <property type="match status" value="1"/>
</dbReference>
<dbReference type="UniPathway" id="UPA00973"/>
<feature type="binding site" evidence="18">
    <location>
        <begin position="8"/>
        <end position="11"/>
    </location>
    <ligand>
        <name>UDP-N-acetyl-alpha-D-glucosamine</name>
        <dbReference type="ChEBI" id="CHEBI:57705"/>
    </ligand>
</feature>
<sequence>MQKIAIVLAAGKGTRMKSAHAKAAHQLCGKPMIAWVCDAVRDAGYETIYVVCGHRADEIQEILGDSVTYVQQDQQLGTGHAVQVALAAVTDVDQAQVLVTCGDTPLLRSETLEALTETSNPAAVRVLSTVLADPFGYGRIVREKGAVCRIVEEKDANEQEKGIQEINVGTYVFDLGFLRRAIQALTTDNAQGELYLTDLIASAHAEGVGADAFLMPDANESLGVNNRKQLARAQGLMQMRINDHWLDQGVSMTNPAAITIESDVSLEADVTLEAPVALKGHTSVASGTVIGMNCELIDAQIGQDCHIKQTVIWDATVGKGVNIGPFAYLRPGTVLADQVKIGDFVEVKNSHVGQGSKIPHLSYMGDADIGSGVNIGCGSITCNYDGKKKYRTTIEDHAFIGSNTNLIAPVTVGQHAYIAAGATIRKDVKGESLSFMDYKLKTRDDWNKDK</sequence>
<dbReference type="InterPro" id="IPR018357">
    <property type="entry name" value="Hexapep_transf_CS"/>
</dbReference>
<feature type="region of interest" description="N-acetyltransferase" evidence="18">
    <location>
        <begin position="249"/>
        <end position="450"/>
    </location>
</feature>
<dbReference type="InterPro" id="IPR011004">
    <property type="entry name" value="Trimer_LpxA-like_sf"/>
</dbReference>
<dbReference type="InterPro" id="IPR038009">
    <property type="entry name" value="GlmU_C_LbH"/>
</dbReference>
<dbReference type="Pfam" id="PF00132">
    <property type="entry name" value="Hexapep"/>
    <property type="match status" value="1"/>
</dbReference>
<dbReference type="GO" id="GO:0005737">
    <property type="term" value="C:cytoplasm"/>
    <property type="evidence" value="ECO:0007669"/>
    <property type="project" value="UniProtKB-SubCell"/>
</dbReference>
<organism evidence="20 21">
    <name type="scientific">Peptococcus niger</name>
    <dbReference type="NCBI Taxonomy" id="2741"/>
    <lineage>
        <taxon>Bacteria</taxon>
        <taxon>Bacillati</taxon>
        <taxon>Bacillota</taxon>
        <taxon>Clostridia</taxon>
        <taxon>Eubacteriales</taxon>
        <taxon>Peptococcaceae</taxon>
        <taxon>Peptococcus</taxon>
    </lineage>
</organism>
<dbReference type="GO" id="GO:0000902">
    <property type="term" value="P:cell morphogenesis"/>
    <property type="evidence" value="ECO:0007669"/>
    <property type="project" value="UniProtKB-UniRule"/>
</dbReference>
<evidence type="ECO:0000256" key="10">
    <source>
        <dbReference type="ARBA" id="ARBA00022960"/>
    </source>
</evidence>
<keyword evidence="4 18" id="KW-0963">Cytoplasm</keyword>
<dbReference type="InterPro" id="IPR050065">
    <property type="entry name" value="GlmU-like"/>
</dbReference>
<dbReference type="RefSeq" id="WP_091792274.1">
    <property type="nucleotide sequence ID" value="NZ_FNAF01000013.1"/>
</dbReference>
<dbReference type="Gene3D" id="3.90.550.10">
    <property type="entry name" value="Spore Coat Polysaccharide Biosynthesis Protein SpsA, Chain A"/>
    <property type="match status" value="1"/>
</dbReference>
<dbReference type="InterPro" id="IPR025877">
    <property type="entry name" value="MobA-like_NTP_Trfase"/>
</dbReference>
<dbReference type="UniPathway" id="UPA00113">
    <property type="reaction ID" value="UER00532"/>
</dbReference>
<dbReference type="NCBIfam" id="NF010934">
    <property type="entry name" value="PRK14354.1"/>
    <property type="match status" value="1"/>
</dbReference>
<name>A0A1G6ZGQ4_PEPNI</name>
<comment type="catalytic activity">
    <reaction evidence="15 18">
        <text>alpha-D-glucosamine 1-phosphate + acetyl-CoA = N-acetyl-alpha-D-glucosamine 1-phosphate + CoA + H(+)</text>
        <dbReference type="Rhea" id="RHEA:13725"/>
        <dbReference type="ChEBI" id="CHEBI:15378"/>
        <dbReference type="ChEBI" id="CHEBI:57287"/>
        <dbReference type="ChEBI" id="CHEBI:57288"/>
        <dbReference type="ChEBI" id="CHEBI:57776"/>
        <dbReference type="ChEBI" id="CHEBI:58516"/>
        <dbReference type="EC" id="2.3.1.157"/>
    </reaction>
</comment>
<comment type="subunit">
    <text evidence="18">Homotrimer.</text>
</comment>
<dbReference type="GO" id="GO:0008360">
    <property type="term" value="P:regulation of cell shape"/>
    <property type="evidence" value="ECO:0007669"/>
    <property type="project" value="UniProtKB-KW"/>
</dbReference>
<comment type="caution">
    <text evidence="18">Lacks conserved residue(s) required for the propagation of feature annotation.</text>
</comment>
<dbReference type="GO" id="GO:0071555">
    <property type="term" value="P:cell wall organization"/>
    <property type="evidence" value="ECO:0007669"/>
    <property type="project" value="UniProtKB-KW"/>
</dbReference>
<feature type="binding site" evidence="18">
    <location>
        <position position="72"/>
    </location>
    <ligand>
        <name>UDP-N-acetyl-alpha-D-glucosamine</name>
        <dbReference type="ChEBI" id="CHEBI:57705"/>
    </ligand>
</feature>
<dbReference type="SUPFAM" id="SSF51161">
    <property type="entry name" value="Trimeric LpxA-like enzymes"/>
    <property type="match status" value="1"/>
</dbReference>
<dbReference type="EC" id="2.3.1.157" evidence="18"/>
<feature type="binding site" evidence="18">
    <location>
        <position position="363"/>
    </location>
    <ligand>
        <name>UDP-N-acetyl-alpha-D-glucosamine</name>
        <dbReference type="ChEBI" id="CHEBI:57705"/>
    </ligand>
</feature>
<dbReference type="AlphaFoldDB" id="A0A1G6ZGQ4"/>
<dbReference type="InterPro" id="IPR001451">
    <property type="entry name" value="Hexapep"/>
</dbReference>
<comment type="cofactor">
    <cofactor evidence="18">
        <name>Mg(2+)</name>
        <dbReference type="ChEBI" id="CHEBI:18420"/>
    </cofactor>
    <text evidence="18">Binds 1 Mg(2+) ion per subunit.</text>
</comment>
<evidence type="ECO:0000256" key="2">
    <source>
        <dbReference type="ARBA" id="ARBA00007707"/>
    </source>
</evidence>
<evidence type="ECO:0000256" key="18">
    <source>
        <dbReference type="HAMAP-Rule" id="MF_01631"/>
    </source>
</evidence>
<evidence type="ECO:0000256" key="14">
    <source>
        <dbReference type="ARBA" id="ARBA00023316"/>
    </source>
</evidence>
<comment type="pathway">
    <text evidence="18">Nucleotide-sugar biosynthesis; UDP-N-acetyl-alpha-D-glucosamine biosynthesis; UDP-N-acetyl-alpha-D-glucosamine from N-acetyl-alpha-D-glucosamine 1-phosphate: step 1/1.</text>
</comment>
<feature type="binding site" evidence="18">
    <location>
        <position position="420"/>
    </location>
    <ligand>
        <name>acetyl-CoA</name>
        <dbReference type="ChEBI" id="CHEBI:57288"/>
    </ligand>
</feature>
<dbReference type="GO" id="GO:0009252">
    <property type="term" value="P:peptidoglycan biosynthetic process"/>
    <property type="evidence" value="ECO:0007669"/>
    <property type="project" value="UniProtKB-UniRule"/>
</dbReference>
<feature type="binding site" evidence="18">
    <location>
        <position position="225"/>
    </location>
    <ligand>
        <name>UDP-N-acetyl-alpha-D-glucosamine</name>
        <dbReference type="ChEBI" id="CHEBI:57705"/>
    </ligand>
</feature>
<comment type="catalytic activity">
    <reaction evidence="16 18">
        <text>N-acetyl-alpha-D-glucosamine 1-phosphate + UTP + H(+) = UDP-N-acetyl-alpha-D-glucosamine + diphosphate</text>
        <dbReference type="Rhea" id="RHEA:13509"/>
        <dbReference type="ChEBI" id="CHEBI:15378"/>
        <dbReference type="ChEBI" id="CHEBI:33019"/>
        <dbReference type="ChEBI" id="CHEBI:46398"/>
        <dbReference type="ChEBI" id="CHEBI:57705"/>
        <dbReference type="ChEBI" id="CHEBI:57776"/>
        <dbReference type="EC" id="2.7.7.23"/>
    </reaction>
</comment>
<proteinExistence type="inferred from homology"/>
<evidence type="ECO:0000256" key="1">
    <source>
        <dbReference type="ARBA" id="ARBA00004496"/>
    </source>
</evidence>
<dbReference type="PROSITE" id="PS00101">
    <property type="entry name" value="HEXAPEP_TRANSFERASES"/>
    <property type="match status" value="1"/>
</dbReference>
<keyword evidence="8 18" id="KW-0677">Repeat</keyword>
<dbReference type="Gene3D" id="2.160.10.10">
    <property type="entry name" value="Hexapeptide repeat proteins"/>
    <property type="match status" value="1"/>
</dbReference>
<feature type="binding site" evidence="18">
    <location>
        <begin position="383"/>
        <end position="384"/>
    </location>
    <ligand>
        <name>acetyl-CoA</name>
        <dbReference type="ChEBI" id="CHEBI:57288"/>
    </ligand>
</feature>
<evidence type="ECO:0000256" key="8">
    <source>
        <dbReference type="ARBA" id="ARBA00022737"/>
    </source>
</evidence>
<dbReference type="HAMAP" id="MF_01631">
    <property type="entry name" value="GlmU"/>
    <property type="match status" value="1"/>
</dbReference>
<evidence type="ECO:0000259" key="19">
    <source>
        <dbReference type="Pfam" id="PF12804"/>
    </source>
</evidence>
<dbReference type="InterPro" id="IPR005882">
    <property type="entry name" value="Bifunctional_GlmU"/>
</dbReference>
<keyword evidence="21" id="KW-1185">Reference proteome</keyword>
<evidence type="ECO:0000256" key="13">
    <source>
        <dbReference type="ARBA" id="ARBA00023315"/>
    </source>
</evidence>
<dbReference type="SUPFAM" id="SSF53448">
    <property type="entry name" value="Nucleotide-diphospho-sugar transferases"/>
    <property type="match status" value="1"/>
</dbReference>
<dbReference type="GO" id="GO:0003977">
    <property type="term" value="F:UDP-N-acetylglucosamine diphosphorylase activity"/>
    <property type="evidence" value="ECO:0007669"/>
    <property type="project" value="UniProtKB-UniRule"/>
</dbReference>
<evidence type="ECO:0000256" key="16">
    <source>
        <dbReference type="ARBA" id="ARBA00048493"/>
    </source>
</evidence>
<feature type="binding site" evidence="18">
    <location>
        <position position="330"/>
    </location>
    <ligand>
        <name>UDP-N-acetyl-alpha-D-glucosamine</name>
        <dbReference type="ChEBI" id="CHEBI:57705"/>
    </ligand>
</feature>
<dbReference type="EMBL" id="FNAF01000013">
    <property type="protein sequence ID" value="SDE01573.1"/>
    <property type="molecule type" value="Genomic_DNA"/>
</dbReference>
<keyword evidence="14 18" id="KW-0961">Cell wall biogenesis/degradation</keyword>
<dbReference type="Pfam" id="PF12804">
    <property type="entry name" value="NTP_transf_3"/>
    <property type="match status" value="1"/>
</dbReference>
<dbReference type="GO" id="GO:0009245">
    <property type="term" value="P:lipid A biosynthetic process"/>
    <property type="evidence" value="ECO:0007669"/>
    <property type="project" value="UniProtKB-UniRule"/>
</dbReference>
<keyword evidence="12 18" id="KW-0511">Multifunctional enzyme</keyword>
<evidence type="ECO:0000256" key="9">
    <source>
        <dbReference type="ARBA" id="ARBA00022842"/>
    </source>
</evidence>
<evidence type="ECO:0000256" key="4">
    <source>
        <dbReference type="ARBA" id="ARBA00022490"/>
    </source>
</evidence>
<gene>
    <name evidence="18" type="primary">glmU</name>
    <name evidence="20" type="ORF">SAMN04489866_11316</name>
</gene>
<dbReference type="CDD" id="cd02540">
    <property type="entry name" value="GT2_GlmU_N_bac"/>
    <property type="match status" value="1"/>
</dbReference>
<feature type="binding site" evidence="18">
    <location>
        <position position="167"/>
    </location>
    <ligand>
        <name>UDP-N-acetyl-alpha-D-glucosamine</name>
        <dbReference type="ChEBI" id="CHEBI:57705"/>
    </ligand>
</feature>
<evidence type="ECO:0000313" key="20">
    <source>
        <dbReference type="EMBL" id="SDE01573.1"/>
    </source>
</evidence>
<dbReference type="OrthoDB" id="9775031at2"/>
<feature type="binding site" evidence="18">
    <location>
        <position position="22"/>
    </location>
    <ligand>
        <name>UDP-N-acetyl-alpha-D-glucosamine</name>
        <dbReference type="ChEBI" id="CHEBI:57705"/>
    </ligand>
</feature>